<dbReference type="InterPro" id="IPR002931">
    <property type="entry name" value="Transglutaminase-like"/>
</dbReference>
<evidence type="ECO:0000259" key="1">
    <source>
        <dbReference type="Pfam" id="PF01841"/>
    </source>
</evidence>
<dbReference type="Proteomes" id="UP000004947">
    <property type="component" value="Unassembled WGS sequence"/>
</dbReference>
<keyword evidence="3" id="KW-1185">Reference proteome</keyword>
<dbReference type="EMBL" id="ABCK01000018">
    <property type="protein sequence ID" value="EDM26223.1"/>
    <property type="molecule type" value="Genomic_DNA"/>
</dbReference>
<dbReference type="eggNOG" id="COG1305">
    <property type="taxonomic scope" value="Bacteria"/>
</dbReference>
<dbReference type="OrthoDB" id="184741at2"/>
<evidence type="ECO:0000313" key="2">
    <source>
        <dbReference type="EMBL" id="EDM26223.1"/>
    </source>
</evidence>
<dbReference type="InterPro" id="IPR011990">
    <property type="entry name" value="TPR-like_helical_dom_sf"/>
</dbReference>
<dbReference type="SUPFAM" id="SSF54001">
    <property type="entry name" value="Cysteine proteinases"/>
    <property type="match status" value="1"/>
</dbReference>
<proteinExistence type="predicted"/>
<dbReference type="Pfam" id="PF01841">
    <property type="entry name" value="Transglut_core"/>
    <property type="match status" value="1"/>
</dbReference>
<accession>A6DPY2</accession>
<comment type="caution">
    <text evidence="2">The sequence shown here is derived from an EMBL/GenBank/DDBJ whole genome shotgun (WGS) entry which is preliminary data.</text>
</comment>
<organism evidence="2 3">
    <name type="scientific">Lentisphaera araneosa HTCC2155</name>
    <dbReference type="NCBI Taxonomy" id="313628"/>
    <lineage>
        <taxon>Bacteria</taxon>
        <taxon>Pseudomonadati</taxon>
        <taxon>Lentisphaerota</taxon>
        <taxon>Lentisphaeria</taxon>
        <taxon>Lentisphaerales</taxon>
        <taxon>Lentisphaeraceae</taxon>
        <taxon>Lentisphaera</taxon>
    </lineage>
</organism>
<dbReference type="Gene3D" id="1.25.40.10">
    <property type="entry name" value="Tetratricopeptide repeat domain"/>
    <property type="match status" value="1"/>
</dbReference>
<evidence type="ECO:0000313" key="3">
    <source>
        <dbReference type="Proteomes" id="UP000004947"/>
    </source>
</evidence>
<reference evidence="2 3" key="1">
    <citation type="journal article" date="2010" name="J. Bacteriol.">
        <title>Genome sequence of Lentisphaera araneosa HTCC2155T, the type species of the order Lentisphaerales in the phylum Lentisphaerae.</title>
        <authorList>
            <person name="Thrash J.C."/>
            <person name="Cho J.C."/>
            <person name="Vergin K.L."/>
            <person name="Morris R.M."/>
            <person name="Giovannoni S.J."/>
        </authorList>
    </citation>
    <scope>NUCLEOTIDE SEQUENCE [LARGE SCALE GENOMIC DNA]</scope>
    <source>
        <strain evidence="2 3">HTCC2155</strain>
    </source>
</reference>
<dbReference type="AlphaFoldDB" id="A6DPY2"/>
<gene>
    <name evidence="2" type="ORF">LNTAR_23969</name>
</gene>
<dbReference type="RefSeq" id="WP_007279913.1">
    <property type="nucleotide sequence ID" value="NZ_ABCK01000018.1"/>
</dbReference>
<name>A6DPY2_9BACT</name>
<dbReference type="Gene3D" id="3.10.620.30">
    <property type="match status" value="1"/>
</dbReference>
<dbReference type="SUPFAM" id="SSF48452">
    <property type="entry name" value="TPR-like"/>
    <property type="match status" value="1"/>
</dbReference>
<dbReference type="InterPro" id="IPR038765">
    <property type="entry name" value="Papain-like_cys_pep_sf"/>
</dbReference>
<protein>
    <recommendedName>
        <fullName evidence="1">Transglutaminase-like domain-containing protein</fullName>
    </recommendedName>
</protein>
<feature type="domain" description="Transglutaminase-like" evidence="1">
    <location>
        <begin position="234"/>
        <end position="309"/>
    </location>
</feature>
<sequence>MIKYLFLALSFCAWGADEDLVLTQIQKSKNMTDVNKIVKEIIVNDDHKSSIRSIEKYLQAQNLSTMRAMPKMLIFADLAKFLKVMSLSDEVSPEFILWLSESTRRTDLIYSITPNDNLGEVLAILTKLHKHDPKEITKFWKLALAMSLVWDDEKKLMHHQMGKDLLPYSWQIVELYDYFKELYTRGAKVSYSKLSIQDLVFVVGVNVPLEELHWARKNCSGSAKSWAKRYFEIKYNHVRLNASRYRWDQGIYSLANIKELGGICVDQAYYTVISARANGIPAMYFSGMGRGSTTTGHAWAGVMKDGKAWDLEIGRYSQGNYGVGKARDPQTNQRLTDHQLDFKSNPLFTSDKYKQSLKITSLAKYFLKMGKEDCAEYLYKKSLSYSKMNLKTYAGLKTIYSKKESPSQLIQVMKLEMTAFKKYDDFVYELGTALVDTLNKAGKASEAKSLQKSLVRKVEDRYDLAESATQNMVKSLYENGKAKEGRRAFERYIDDQPDFYNTLNSDLKLYYDLTKEHDQLKYTVRFLKDMMKGSRDRQAVVQDYLYKAYMDVGDERNAKKLLD</sequence>